<dbReference type="GO" id="GO:0006508">
    <property type="term" value="P:proteolysis"/>
    <property type="evidence" value="ECO:0007669"/>
    <property type="project" value="UniProtKB-KW"/>
</dbReference>
<keyword evidence="9" id="KW-1185">Reference proteome</keyword>
<keyword evidence="3 6" id="KW-0732">Signal</keyword>
<reference evidence="8 9" key="1">
    <citation type="submission" date="2017-11" db="EMBL/GenBank/DDBJ databases">
        <title>Genomic Encyclopedia of Archaeal and Bacterial Type Strains, Phase II (KMG-II): From Individual Species to Whole Genera.</title>
        <authorList>
            <person name="Goeker M."/>
        </authorList>
    </citation>
    <scope>NUCLEOTIDE SEQUENCE [LARGE SCALE GENOMIC DNA]</scope>
    <source>
        <strain evidence="8 9">DSM 27268</strain>
    </source>
</reference>
<evidence type="ECO:0000256" key="6">
    <source>
        <dbReference type="SAM" id="SignalP"/>
    </source>
</evidence>
<evidence type="ECO:0000256" key="3">
    <source>
        <dbReference type="ARBA" id="ARBA00022729"/>
    </source>
</evidence>
<dbReference type="Gene3D" id="3.90.1720.10">
    <property type="entry name" value="endopeptidase domain like (from Nostoc punctiforme)"/>
    <property type="match status" value="1"/>
</dbReference>
<dbReference type="AlphaFoldDB" id="A0A2M9CUG7"/>
<accession>A0A2M9CUG7</accession>
<keyword evidence="5" id="KW-0788">Thiol protease</keyword>
<dbReference type="PANTHER" id="PTHR47360">
    <property type="entry name" value="MUREIN DD-ENDOPEPTIDASE MEPS/MUREIN LD-CARBOXYPEPTIDASE"/>
    <property type="match status" value="1"/>
</dbReference>
<dbReference type="GO" id="GO:0008234">
    <property type="term" value="F:cysteine-type peptidase activity"/>
    <property type="evidence" value="ECO:0007669"/>
    <property type="project" value="UniProtKB-KW"/>
</dbReference>
<dbReference type="SUPFAM" id="SSF54001">
    <property type="entry name" value="Cysteine proteinases"/>
    <property type="match status" value="1"/>
</dbReference>
<dbReference type="EMBL" id="PGFG01000001">
    <property type="protein sequence ID" value="PJJ75448.1"/>
    <property type="molecule type" value="Genomic_DNA"/>
</dbReference>
<evidence type="ECO:0000259" key="7">
    <source>
        <dbReference type="PROSITE" id="PS51935"/>
    </source>
</evidence>
<keyword evidence="4 8" id="KW-0378">Hydrolase</keyword>
<dbReference type="PROSITE" id="PS51257">
    <property type="entry name" value="PROKAR_LIPOPROTEIN"/>
    <property type="match status" value="1"/>
</dbReference>
<proteinExistence type="inferred from homology"/>
<dbReference type="InterPro" id="IPR052062">
    <property type="entry name" value="Murein_DD/LD_carboxypeptidase"/>
</dbReference>
<evidence type="ECO:0000313" key="9">
    <source>
        <dbReference type="Proteomes" id="UP000230000"/>
    </source>
</evidence>
<dbReference type="OrthoDB" id="9807055at2"/>
<evidence type="ECO:0000256" key="4">
    <source>
        <dbReference type="ARBA" id="ARBA00022801"/>
    </source>
</evidence>
<keyword evidence="2" id="KW-0645">Protease</keyword>
<feature type="domain" description="NlpC/P60" evidence="7">
    <location>
        <begin position="99"/>
        <end position="223"/>
    </location>
</feature>
<dbReference type="InterPro" id="IPR038765">
    <property type="entry name" value="Papain-like_cys_pep_sf"/>
</dbReference>
<organism evidence="8 9">
    <name type="scientific">Thermoflavifilum aggregans</name>
    <dbReference type="NCBI Taxonomy" id="454188"/>
    <lineage>
        <taxon>Bacteria</taxon>
        <taxon>Pseudomonadati</taxon>
        <taxon>Bacteroidota</taxon>
        <taxon>Chitinophagia</taxon>
        <taxon>Chitinophagales</taxon>
        <taxon>Chitinophagaceae</taxon>
        <taxon>Thermoflavifilum</taxon>
    </lineage>
</organism>
<feature type="signal peptide" evidence="6">
    <location>
        <begin position="1"/>
        <end position="21"/>
    </location>
</feature>
<evidence type="ECO:0000313" key="8">
    <source>
        <dbReference type="EMBL" id="PJJ75448.1"/>
    </source>
</evidence>
<name>A0A2M9CUG7_9BACT</name>
<dbReference type="Pfam" id="PF00877">
    <property type="entry name" value="NLPC_P60"/>
    <property type="match status" value="1"/>
</dbReference>
<evidence type="ECO:0000256" key="5">
    <source>
        <dbReference type="ARBA" id="ARBA00022807"/>
    </source>
</evidence>
<dbReference type="PANTHER" id="PTHR47360:SF1">
    <property type="entry name" value="ENDOPEPTIDASE NLPC-RELATED"/>
    <property type="match status" value="1"/>
</dbReference>
<protein>
    <submittedName>
        <fullName evidence="8">Cell wall-associated NlpC family hydrolase</fullName>
    </submittedName>
</protein>
<sequence length="233" mass="26351">MSCIKYLYVLCLAAMACCVMSCSSTHYTAKHTPIRKQSSSTASLQFIDDIHVYPEQRRSTASSASHQVGDDGMRRYSSPVTTALLQEKFARMLQVAPAMISNIALYQFIDTWLGTPYKYGGDDEQGIDCSAFVQRLYDEVYHIHLDRTALGLYRIMDLIRNQADLREGDLVFFHTGRGKHINHVGVYLQNRYFVQASTSNGVIISNLDEPYWKQHYAAGGRIKETNAQDMAGR</sequence>
<gene>
    <name evidence="8" type="ORF">BXY57_1025</name>
</gene>
<dbReference type="PROSITE" id="PS51935">
    <property type="entry name" value="NLPC_P60"/>
    <property type="match status" value="1"/>
</dbReference>
<feature type="chain" id="PRO_5014676805" evidence="6">
    <location>
        <begin position="22"/>
        <end position="233"/>
    </location>
</feature>
<comment type="caution">
    <text evidence="8">The sequence shown here is derived from an EMBL/GenBank/DDBJ whole genome shotgun (WGS) entry which is preliminary data.</text>
</comment>
<dbReference type="InterPro" id="IPR000064">
    <property type="entry name" value="NLP_P60_dom"/>
</dbReference>
<evidence type="ECO:0000256" key="1">
    <source>
        <dbReference type="ARBA" id="ARBA00007074"/>
    </source>
</evidence>
<evidence type="ECO:0000256" key="2">
    <source>
        <dbReference type="ARBA" id="ARBA00022670"/>
    </source>
</evidence>
<dbReference type="RefSeq" id="WP_100314056.1">
    <property type="nucleotide sequence ID" value="NZ_PGFG01000001.1"/>
</dbReference>
<comment type="similarity">
    <text evidence="1">Belongs to the peptidase C40 family.</text>
</comment>
<dbReference type="Proteomes" id="UP000230000">
    <property type="component" value="Unassembled WGS sequence"/>
</dbReference>